<sequence>MSQKANPPAASAPEEDGRDKPVTLALLRQLVNRDWRGLPGNLLIVMSGDPEGNRYSPFATYGHGRYEALGPHDAVGEAHPTPGQLAKSPSLRELYPDGVPDKVVPALVLYPLG</sequence>
<keyword evidence="3" id="KW-1185">Reference proteome</keyword>
<evidence type="ECO:0000313" key="2">
    <source>
        <dbReference type="EMBL" id="GGY05211.1"/>
    </source>
</evidence>
<dbReference type="Proteomes" id="UP000619244">
    <property type="component" value="Unassembled WGS sequence"/>
</dbReference>
<protein>
    <submittedName>
        <fullName evidence="2">Uncharacterized protein</fullName>
    </submittedName>
</protein>
<accession>A0A918NYW7</accession>
<proteinExistence type="predicted"/>
<gene>
    <name evidence="2" type="ORF">GCM10010358_68260</name>
</gene>
<feature type="region of interest" description="Disordered" evidence="1">
    <location>
        <begin position="1"/>
        <end position="21"/>
    </location>
</feature>
<dbReference type="AlphaFoldDB" id="A0A918NYW7"/>
<name>A0A918NYW7_9ACTN</name>
<dbReference type="RefSeq" id="WP_190194215.1">
    <property type="nucleotide sequence ID" value="NZ_BMVU01000055.1"/>
</dbReference>
<dbReference type="EMBL" id="BMVU01000055">
    <property type="protein sequence ID" value="GGY05211.1"/>
    <property type="molecule type" value="Genomic_DNA"/>
</dbReference>
<comment type="caution">
    <text evidence="2">The sequence shown here is derived from an EMBL/GenBank/DDBJ whole genome shotgun (WGS) entry which is preliminary data.</text>
</comment>
<reference evidence="2" key="2">
    <citation type="submission" date="2020-09" db="EMBL/GenBank/DDBJ databases">
        <authorList>
            <person name="Sun Q."/>
            <person name="Ohkuma M."/>
        </authorList>
    </citation>
    <scope>NUCLEOTIDE SEQUENCE</scope>
    <source>
        <strain evidence="2">JCM 4790</strain>
    </source>
</reference>
<evidence type="ECO:0000313" key="3">
    <source>
        <dbReference type="Proteomes" id="UP000619244"/>
    </source>
</evidence>
<evidence type="ECO:0000256" key="1">
    <source>
        <dbReference type="SAM" id="MobiDB-lite"/>
    </source>
</evidence>
<organism evidence="2 3">
    <name type="scientific">Streptomyces minutiscleroticus</name>
    <dbReference type="NCBI Taxonomy" id="68238"/>
    <lineage>
        <taxon>Bacteria</taxon>
        <taxon>Bacillati</taxon>
        <taxon>Actinomycetota</taxon>
        <taxon>Actinomycetes</taxon>
        <taxon>Kitasatosporales</taxon>
        <taxon>Streptomycetaceae</taxon>
        <taxon>Streptomyces</taxon>
    </lineage>
</organism>
<reference evidence="2" key="1">
    <citation type="journal article" date="2014" name="Int. J. Syst. Evol. Microbiol.">
        <title>Complete genome sequence of Corynebacterium casei LMG S-19264T (=DSM 44701T), isolated from a smear-ripened cheese.</title>
        <authorList>
            <consortium name="US DOE Joint Genome Institute (JGI-PGF)"/>
            <person name="Walter F."/>
            <person name="Albersmeier A."/>
            <person name="Kalinowski J."/>
            <person name="Ruckert C."/>
        </authorList>
    </citation>
    <scope>NUCLEOTIDE SEQUENCE</scope>
    <source>
        <strain evidence="2">JCM 4790</strain>
    </source>
</reference>